<feature type="transmembrane region" description="Helical" evidence="1">
    <location>
        <begin position="193"/>
        <end position="214"/>
    </location>
</feature>
<evidence type="ECO:0000313" key="2">
    <source>
        <dbReference type="EMBL" id="KAK3055622.1"/>
    </source>
</evidence>
<evidence type="ECO:0000256" key="1">
    <source>
        <dbReference type="SAM" id="Phobius"/>
    </source>
</evidence>
<dbReference type="Proteomes" id="UP001271007">
    <property type="component" value="Unassembled WGS sequence"/>
</dbReference>
<organism evidence="2 3">
    <name type="scientific">Extremus antarcticus</name>
    <dbReference type="NCBI Taxonomy" id="702011"/>
    <lineage>
        <taxon>Eukaryota</taxon>
        <taxon>Fungi</taxon>
        <taxon>Dikarya</taxon>
        <taxon>Ascomycota</taxon>
        <taxon>Pezizomycotina</taxon>
        <taxon>Dothideomycetes</taxon>
        <taxon>Dothideomycetidae</taxon>
        <taxon>Mycosphaerellales</taxon>
        <taxon>Extremaceae</taxon>
        <taxon>Extremus</taxon>
    </lineage>
</organism>
<gene>
    <name evidence="2" type="ORF">LTR09_003543</name>
</gene>
<reference evidence="2" key="1">
    <citation type="submission" date="2023-04" db="EMBL/GenBank/DDBJ databases">
        <title>Black Yeasts Isolated from many extreme environments.</title>
        <authorList>
            <person name="Coleine C."/>
            <person name="Stajich J.E."/>
            <person name="Selbmann L."/>
        </authorList>
    </citation>
    <scope>NUCLEOTIDE SEQUENCE</scope>
    <source>
        <strain evidence="2">CCFEE 5312</strain>
    </source>
</reference>
<comment type="caution">
    <text evidence="2">The sequence shown here is derived from an EMBL/GenBank/DDBJ whole genome shotgun (WGS) entry which is preliminary data.</text>
</comment>
<proteinExistence type="predicted"/>
<name>A0AAJ0DKB7_9PEZI</name>
<protein>
    <submittedName>
        <fullName evidence="2">Uncharacterized protein</fullName>
    </submittedName>
</protein>
<sequence>MVIVKPLTLKPSIPAKVKTTAKVKATTTPKTMAKNIPTSKPRTTKAKAKSTPTTLCYIRREGKIERPLDDNFFPCSNSSIPADAPHLCCKEGDECGTDAICRSQSRPEKMPHQYSPYYVGGCTDETCVESGYTNPHIIWDLDEKLWNCCRDEGCPFYDLNEGEIKAFAGLPPGDWTALSIAENNTGLSSSQKAGIICVVALAGLAIFLAAAAFWQRMHKKKMTRAMTAGGGGCWQDGGGVYGDGA</sequence>
<keyword evidence="1" id="KW-1133">Transmembrane helix</keyword>
<keyword evidence="1" id="KW-0812">Transmembrane</keyword>
<keyword evidence="3" id="KW-1185">Reference proteome</keyword>
<dbReference type="EMBL" id="JAWDJX010000008">
    <property type="protein sequence ID" value="KAK3055622.1"/>
    <property type="molecule type" value="Genomic_DNA"/>
</dbReference>
<keyword evidence="1" id="KW-0472">Membrane</keyword>
<accession>A0AAJ0DKB7</accession>
<evidence type="ECO:0000313" key="3">
    <source>
        <dbReference type="Proteomes" id="UP001271007"/>
    </source>
</evidence>
<dbReference type="AlphaFoldDB" id="A0AAJ0DKB7"/>